<gene>
    <name evidence="2" type="ORF">Aple_065640</name>
</gene>
<feature type="region of interest" description="Disordered" evidence="1">
    <location>
        <begin position="108"/>
        <end position="129"/>
    </location>
</feature>
<name>A0A5M3XQS6_9ACTN</name>
<dbReference type="Proteomes" id="UP000377595">
    <property type="component" value="Unassembled WGS sequence"/>
</dbReference>
<reference evidence="2 3" key="1">
    <citation type="submission" date="2019-10" db="EMBL/GenBank/DDBJ databases">
        <title>Whole genome shotgun sequence of Acrocarpospora pleiomorpha NBRC 16267.</title>
        <authorList>
            <person name="Ichikawa N."/>
            <person name="Kimura A."/>
            <person name="Kitahashi Y."/>
            <person name="Komaki H."/>
            <person name="Oguchi A."/>
        </authorList>
    </citation>
    <scope>NUCLEOTIDE SEQUENCE [LARGE SCALE GENOMIC DNA]</scope>
    <source>
        <strain evidence="2 3">NBRC 16267</strain>
    </source>
</reference>
<evidence type="ECO:0000256" key="1">
    <source>
        <dbReference type="SAM" id="MobiDB-lite"/>
    </source>
</evidence>
<organism evidence="2 3">
    <name type="scientific">Acrocarpospora pleiomorpha</name>
    <dbReference type="NCBI Taxonomy" id="90975"/>
    <lineage>
        <taxon>Bacteria</taxon>
        <taxon>Bacillati</taxon>
        <taxon>Actinomycetota</taxon>
        <taxon>Actinomycetes</taxon>
        <taxon>Streptosporangiales</taxon>
        <taxon>Streptosporangiaceae</taxon>
        <taxon>Acrocarpospora</taxon>
    </lineage>
</organism>
<dbReference type="AlphaFoldDB" id="A0A5M3XQS6"/>
<protein>
    <submittedName>
        <fullName evidence="2">Uncharacterized protein</fullName>
    </submittedName>
</protein>
<sequence>MGNPWRTFSGILTISGSLQGASCRCSGLANPDNTGLDGTVRLWNPPPATETPALRDWAVRLALKPAPHASPATAGVIREAAAALPAELLGQIADAFGEVAPALPEPPVAGTLGAAVSLPRSAARDRFPE</sequence>
<evidence type="ECO:0000313" key="2">
    <source>
        <dbReference type="EMBL" id="GES23665.1"/>
    </source>
</evidence>
<proteinExistence type="predicted"/>
<dbReference type="EMBL" id="BLAF01000043">
    <property type="protein sequence ID" value="GES23665.1"/>
    <property type="molecule type" value="Genomic_DNA"/>
</dbReference>
<keyword evidence="3" id="KW-1185">Reference proteome</keyword>
<accession>A0A5M3XQS6</accession>
<evidence type="ECO:0000313" key="3">
    <source>
        <dbReference type="Proteomes" id="UP000377595"/>
    </source>
</evidence>
<comment type="caution">
    <text evidence="2">The sequence shown here is derived from an EMBL/GenBank/DDBJ whole genome shotgun (WGS) entry which is preliminary data.</text>
</comment>